<dbReference type="SUPFAM" id="SSF48452">
    <property type="entry name" value="TPR-like"/>
    <property type="match status" value="2"/>
</dbReference>
<dbReference type="Gene3D" id="1.25.40.10">
    <property type="entry name" value="Tetratricopeptide repeat domain"/>
    <property type="match status" value="2"/>
</dbReference>
<feature type="signal peptide" evidence="4">
    <location>
        <begin position="1"/>
        <end position="21"/>
    </location>
</feature>
<dbReference type="Pfam" id="PF13432">
    <property type="entry name" value="TPR_16"/>
    <property type="match status" value="1"/>
</dbReference>
<dbReference type="InterPro" id="IPR011717">
    <property type="entry name" value="TPR-4"/>
</dbReference>
<dbReference type="InterPro" id="IPR011990">
    <property type="entry name" value="TPR-like_helical_dom_sf"/>
</dbReference>
<evidence type="ECO:0000256" key="3">
    <source>
        <dbReference type="PROSITE-ProRule" id="PRU00339"/>
    </source>
</evidence>
<dbReference type="KEGG" id="trs:Terro_2599"/>
<dbReference type="InterPro" id="IPR051685">
    <property type="entry name" value="Ycf3/AcsC/BcsC/TPR_MFPF"/>
</dbReference>
<dbReference type="KEGG" id="trs:Terro_2235"/>
<dbReference type="SMART" id="SM00028">
    <property type="entry name" value="TPR"/>
    <property type="match status" value="6"/>
</dbReference>
<organism evidence="6 7">
    <name type="scientific">Terriglobus roseus (strain DSM 18391 / NRRL B-41598 / KBS 63)</name>
    <dbReference type="NCBI Taxonomy" id="926566"/>
    <lineage>
        <taxon>Bacteria</taxon>
        <taxon>Pseudomonadati</taxon>
        <taxon>Acidobacteriota</taxon>
        <taxon>Terriglobia</taxon>
        <taxon>Terriglobales</taxon>
        <taxon>Acidobacteriaceae</taxon>
        <taxon>Terriglobus</taxon>
    </lineage>
</organism>
<dbReference type="PANTHER" id="PTHR44943">
    <property type="entry name" value="CELLULOSE SYNTHASE OPERON PROTEIN C"/>
    <property type="match status" value="1"/>
</dbReference>
<dbReference type="eggNOG" id="COG0457">
    <property type="taxonomic scope" value="Bacteria"/>
</dbReference>
<evidence type="ECO:0000313" key="6">
    <source>
        <dbReference type="EMBL" id="AFL88839.1"/>
    </source>
</evidence>
<dbReference type="InterPro" id="IPR019734">
    <property type="entry name" value="TPR_rpt"/>
</dbReference>
<evidence type="ECO:0000256" key="4">
    <source>
        <dbReference type="SAM" id="SignalP"/>
    </source>
</evidence>
<gene>
    <name evidence="5" type="ordered locus">Terro_2235</name>
    <name evidence="6" type="ordered locus">Terro_2599</name>
</gene>
<dbReference type="Proteomes" id="UP000006056">
    <property type="component" value="Chromosome"/>
</dbReference>
<feature type="repeat" description="TPR" evidence="3">
    <location>
        <begin position="227"/>
        <end position="260"/>
    </location>
</feature>
<reference evidence="6 7" key="1">
    <citation type="submission" date="2012-06" db="EMBL/GenBank/DDBJ databases">
        <title>Complete genome of Terriglobus roseus DSM 18391.</title>
        <authorList>
            <consortium name="US DOE Joint Genome Institute (JGI-PGF)"/>
            <person name="Lucas S."/>
            <person name="Copeland A."/>
            <person name="Lapidus A."/>
            <person name="Glavina del Rio T."/>
            <person name="Dalin E."/>
            <person name="Tice H."/>
            <person name="Bruce D."/>
            <person name="Goodwin L."/>
            <person name="Pitluck S."/>
            <person name="Peters L."/>
            <person name="Mikhailova N."/>
            <person name="Munk A.C.C."/>
            <person name="Kyrpides N."/>
            <person name="Mavromatis K."/>
            <person name="Ivanova N."/>
            <person name="Brettin T."/>
            <person name="Detter J.C."/>
            <person name="Han C."/>
            <person name="Larimer F."/>
            <person name="Land M."/>
            <person name="Hauser L."/>
            <person name="Markowitz V."/>
            <person name="Cheng J.-F."/>
            <person name="Hugenholtz P."/>
            <person name="Woyke T."/>
            <person name="Wu D."/>
            <person name="Brambilla E."/>
            <person name="Klenk H.-P."/>
            <person name="Eisen J.A."/>
        </authorList>
    </citation>
    <scope>NUCLEOTIDE SEQUENCE [LARGE SCALE GENOMIC DNA]</scope>
    <source>
        <strain evidence="6">DSM 18391</strain>
        <strain evidence="7">DSM 18391 / NRRL B-41598 / KBS 63</strain>
    </source>
</reference>
<evidence type="ECO:0000313" key="7">
    <source>
        <dbReference type="Proteomes" id="UP000006056"/>
    </source>
</evidence>
<proteinExistence type="predicted"/>
<dbReference type="PROSITE" id="PS50005">
    <property type="entry name" value="TPR"/>
    <property type="match status" value="2"/>
</dbReference>
<keyword evidence="4" id="KW-0732">Signal</keyword>
<dbReference type="OrthoDB" id="114102at2"/>
<dbReference type="Pfam" id="PF07721">
    <property type="entry name" value="TPR_4"/>
    <property type="match status" value="1"/>
</dbReference>
<dbReference type="EMBL" id="CP003379">
    <property type="protein sequence ID" value="AFL88499.1"/>
    <property type="molecule type" value="Genomic_DNA"/>
</dbReference>
<keyword evidence="7" id="KW-1185">Reference proteome</keyword>
<dbReference type="EMBL" id="CP003379">
    <property type="protein sequence ID" value="AFL88839.1"/>
    <property type="molecule type" value="Genomic_DNA"/>
</dbReference>
<evidence type="ECO:0000313" key="5">
    <source>
        <dbReference type="EMBL" id="AFL88499.1"/>
    </source>
</evidence>
<dbReference type="PANTHER" id="PTHR44943:SF8">
    <property type="entry name" value="TPR REPEAT-CONTAINING PROTEIN MJ0263"/>
    <property type="match status" value="1"/>
</dbReference>
<protein>
    <submittedName>
        <fullName evidence="6">Uncharacterized protein</fullName>
    </submittedName>
</protein>
<sequence length="336" mass="36445">MRQQPLSALFLFAVLTSNTCAQSTETLDKLQVLANSGRGVEALQQLDTLVASRPKLAGVARVRGIALYNLNRFPEADAAFADALSQDSHDEEAAQMRGLTLYRLGRPQEAIPLLEGAHGSAQGKADPTYVLALCYVEAHRYEDARRAYATQYGLAPESAAAYLLAGRMLFRRELLPVAEGFAKEAVRRDPKLPLAHELLGEIALAGGRFEEAQAEFQQESATNPLEAAPYERLGDLLGRQGKFAEAQVALQRAVLLEPNATGPYILLGRTALRQGDAVAALTYLQKAETMDPASAITHNLLAQTYRVMKRDEDAARELDALQKLNSSAAPALHAIP</sequence>
<dbReference type="GO" id="GO:0042802">
    <property type="term" value="F:identical protein binding"/>
    <property type="evidence" value="ECO:0007669"/>
    <property type="project" value="InterPro"/>
</dbReference>
<dbReference type="STRING" id="926566.Terro_2235"/>
<accession>I3ZHX1</accession>
<dbReference type="HOGENOM" id="CLU_857328_0_0_0"/>
<dbReference type="RefSeq" id="WP_014786068.1">
    <property type="nucleotide sequence ID" value="NC_018014.1"/>
</dbReference>
<keyword evidence="1" id="KW-0677">Repeat</keyword>
<dbReference type="Pfam" id="PF12895">
    <property type="entry name" value="ANAPC3"/>
    <property type="match status" value="1"/>
</dbReference>
<name>I3ZHX1_TERRK</name>
<feature type="repeat" description="TPR" evidence="3">
    <location>
        <begin position="261"/>
        <end position="294"/>
    </location>
</feature>
<dbReference type="AlphaFoldDB" id="I3ZHX1"/>
<evidence type="ECO:0000256" key="1">
    <source>
        <dbReference type="ARBA" id="ARBA00022737"/>
    </source>
</evidence>
<feature type="chain" id="PRO_5007673862" evidence="4">
    <location>
        <begin position="22"/>
        <end position="336"/>
    </location>
</feature>
<keyword evidence="2 3" id="KW-0802">TPR repeat</keyword>
<evidence type="ECO:0000256" key="2">
    <source>
        <dbReference type="ARBA" id="ARBA00022803"/>
    </source>
</evidence>